<dbReference type="EMBL" id="BGZK01001302">
    <property type="protein sequence ID" value="GBP76756.1"/>
    <property type="molecule type" value="Genomic_DNA"/>
</dbReference>
<dbReference type="AlphaFoldDB" id="A0A4C1YKN3"/>
<evidence type="ECO:0000313" key="1">
    <source>
        <dbReference type="EMBL" id="GBP76756.1"/>
    </source>
</evidence>
<reference evidence="1 2" key="1">
    <citation type="journal article" date="2019" name="Commun. Biol.">
        <title>The bagworm genome reveals a unique fibroin gene that provides high tensile strength.</title>
        <authorList>
            <person name="Kono N."/>
            <person name="Nakamura H."/>
            <person name="Ohtoshi R."/>
            <person name="Tomita M."/>
            <person name="Numata K."/>
            <person name="Arakawa K."/>
        </authorList>
    </citation>
    <scope>NUCLEOTIDE SEQUENCE [LARGE SCALE GENOMIC DNA]</scope>
</reference>
<keyword evidence="2" id="KW-1185">Reference proteome</keyword>
<proteinExistence type="predicted"/>
<dbReference type="Proteomes" id="UP000299102">
    <property type="component" value="Unassembled WGS sequence"/>
</dbReference>
<name>A0A4C1YKN3_EUMVA</name>
<evidence type="ECO:0000313" key="2">
    <source>
        <dbReference type="Proteomes" id="UP000299102"/>
    </source>
</evidence>
<organism evidence="1 2">
    <name type="scientific">Eumeta variegata</name>
    <name type="common">Bagworm moth</name>
    <name type="synonym">Eumeta japonica</name>
    <dbReference type="NCBI Taxonomy" id="151549"/>
    <lineage>
        <taxon>Eukaryota</taxon>
        <taxon>Metazoa</taxon>
        <taxon>Ecdysozoa</taxon>
        <taxon>Arthropoda</taxon>
        <taxon>Hexapoda</taxon>
        <taxon>Insecta</taxon>
        <taxon>Pterygota</taxon>
        <taxon>Neoptera</taxon>
        <taxon>Endopterygota</taxon>
        <taxon>Lepidoptera</taxon>
        <taxon>Glossata</taxon>
        <taxon>Ditrysia</taxon>
        <taxon>Tineoidea</taxon>
        <taxon>Psychidae</taxon>
        <taxon>Oiketicinae</taxon>
        <taxon>Eumeta</taxon>
    </lineage>
</organism>
<protein>
    <submittedName>
        <fullName evidence="1">Uncharacterized protein</fullName>
    </submittedName>
</protein>
<sequence length="102" mass="11595">MPILLYFFHNCIDFILKANNLALVDLTRDVMATQLILENTRHVIFIKKVPLPTPRKKVPYSFTENARNAAIIKRSLFALDPYPGPVRDSDAEPIVVTDNRSA</sequence>
<gene>
    <name evidence="1" type="ORF">EVAR_58480_1</name>
</gene>
<accession>A0A4C1YKN3</accession>
<comment type="caution">
    <text evidence="1">The sequence shown here is derived from an EMBL/GenBank/DDBJ whole genome shotgun (WGS) entry which is preliminary data.</text>
</comment>